<evidence type="ECO:0000313" key="2">
    <source>
        <dbReference type="EMBL" id="ABA89343.1"/>
    </source>
</evidence>
<dbReference type="eggNOG" id="COG1433">
    <property type="taxonomic scope" value="Bacteria"/>
</dbReference>
<dbReference type="Proteomes" id="UP000002534">
    <property type="component" value="Chromosome"/>
</dbReference>
<reference evidence="3" key="1">
    <citation type="submission" date="2005-10" db="EMBL/GenBank/DDBJ databases">
        <title>Complete sequence of Pelobacter carbinolicus DSM 2380.</title>
        <authorList>
            <person name="Copeland A."/>
            <person name="Lucas S."/>
            <person name="Lapidus A."/>
            <person name="Barry K."/>
            <person name="Detter J.C."/>
            <person name="Glavina T."/>
            <person name="Hammon N."/>
            <person name="Israni S."/>
            <person name="Pitluck S."/>
            <person name="Chertkov O."/>
            <person name="Schmutz J."/>
            <person name="Larimer F."/>
            <person name="Land M."/>
            <person name="Kyrpides N."/>
            <person name="Ivanova N."/>
            <person name="Richardson P."/>
        </authorList>
    </citation>
    <scope>NUCLEOTIDE SEQUENCE [LARGE SCALE GENOMIC DNA]</scope>
    <source>
        <strain evidence="3">DSM 2380 / NBRC 103641 / GraBd1</strain>
    </source>
</reference>
<evidence type="ECO:0000313" key="3">
    <source>
        <dbReference type="Proteomes" id="UP000002534"/>
    </source>
</evidence>
<proteinExistence type="predicted"/>
<dbReference type="InterPro" id="IPR036105">
    <property type="entry name" value="DiNase_FeMo-co_biosyn_sf"/>
</dbReference>
<dbReference type="Gene3D" id="3.30.420.130">
    <property type="entry name" value="Dinitrogenase iron-molybdenum cofactor biosynthesis domain"/>
    <property type="match status" value="1"/>
</dbReference>
<dbReference type="Pfam" id="PF02579">
    <property type="entry name" value="Nitro_FeMo-Co"/>
    <property type="match status" value="1"/>
</dbReference>
<dbReference type="AlphaFoldDB" id="Q3A2R4"/>
<sequence>MRLAVASIDGYTVDLHFGQANAFYIYEVDDDGIRQDDFVGVEKYCNADPTHKFHESRFKGIADALRGCDAVVSVRIGDTPRNALAEVGIAHVEISGPVATALPLAVKQLSDHPAA</sequence>
<evidence type="ECO:0000259" key="1">
    <source>
        <dbReference type="Pfam" id="PF02579"/>
    </source>
</evidence>
<dbReference type="EMBL" id="CP000142">
    <property type="protein sequence ID" value="ABA89343.1"/>
    <property type="molecule type" value="Genomic_DNA"/>
</dbReference>
<feature type="domain" description="Dinitrogenase iron-molybdenum cofactor biosynthesis" evidence="1">
    <location>
        <begin position="10"/>
        <end position="103"/>
    </location>
</feature>
<dbReference type="HOGENOM" id="CLU_104194_3_2_7"/>
<accession>Q3A2R4</accession>
<dbReference type="STRING" id="338963.Pcar_2103"/>
<dbReference type="OrthoDB" id="280278at2"/>
<dbReference type="KEGG" id="pca:Pcar_2103"/>
<keyword evidence="3" id="KW-1185">Reference proteome</keyword>
<dbReference type="RefSeq" id="WP_011341856.1">
    <property type="nucleotide sequence ID" value="NC_007498.2"/>
</dbReference>
<dbReference type="PANTHER" id="PTHR33937">
    <property type="entry name" value="IRON-MOLYBDENUM PROTEIN-RELATED-RELATED"/>
    <property type="match status" value="1"/>
</dbReference>
<organism evidence="2 3">
    <name type="scientific">Syntrophotalea carbinolica (strain DSM 2380 / NBRC 103641 / GraBd1)</name>
    <name type="common">Pelobacter carbinolicus</name>
    <dbReference type="NCBI Taxonomy" id="338963"/>
    <lineage>
        <taxon>Bacteria</taxon>
        <taxon>Pseudomonadati</taxon>
        <taxon>Thermodesulfobacteriota</taxon>
        <taxon>Desulfuromonadia</taxon>
        <taxon>Desulfuromonadales</taxon>
        <taxon>Syntrophotaleaceae</taxon>
        <taxon>Syntrophotalea</taxon>
    </lineage>
</organism>
<reference evidence="2 3" key="2">
    <citation type="journal article" date="2012" name="BMC Genomics">
        <title>The genome of Pelobacter carbinolicus reveals surprising metabolic capabilities and physiological features.</title>
        <authorList>
            <person name="Aklujkar M."/>
            <person name="Haveman S.A."/>
            <person name="Didonato R.Jr."/>
            <person name="Chertkov O."/>
            <person name="Han C.S."/>
            <person name="Land M.L."/>
            <person name="Brown P."/>
            <person name="Lovley D.R."/>
        </authorList>
    </citation>
    <scope>NUCLEOTIDE SEQUENCE [LARGE SCALE GENOMIC DNA]</scope>
    <source>
        <strain evidence="3">DSM 2380 / NBRC 103641 / GraBd1</strain>
    </source>
</reference>
<dbReference type="InterPro" id="IPR051840">
    <property type="entry name" value="NifX/NifY_domain"/>
</dbReference>
<gene>
    <name evidence="2" type="primary">nifB</name>
    <name evidence="2" type="ordered locus">Pcar_2103</name>
</gene>
<dbReference type="SUPFAM" id="SSF53146">
    <property type="entry name" value="Nitrogenase accessory factor-like"/>
    <property type="match status" value="1"/>
</dbReference>
<dbReference type="PANTHER" id="PTHR33937:SF1">
    <property type="entry name" value="IRON-MOLIBDENUM COFACTOR PROCESSING PROTEIN"/>
    <property type="match status" value="1"/>
</dbReference>
<name>Q3A2R4_SYNC1</name>
<dbReference type="InterPro" id="IPR003731">
    <property type="entry name" value="Di-Nase_FeMo-co_biosynth"/>
</dbReference>
<protein>
    <submittedName>
        <fullName evidence="2">Nitrogenase molybdenum-iron cofactor biosynthesis protein NifB</fullName>
    </submittedName>
</protein>